<organism evidence="9 10">
    <name type="scientific">Pelosinus propionicus DSM 13327</name>
    <dbReference type="NCBI Taxonomy" id="1123291"/>
    <lineage>
        <taxon>Bacteria</taxon>
        <taxon>Bacillati</taxon>
        <taxon>Bacillota</taxon>
        <taxon>Negativicutes</taxon>
        <taxon>Selenomonadales</taxon>
        <taxon>Sporomusaceae</taxon>
        <taxon>Pelosinus</taxon>
    </lineage>
</organism>
<dbReference type="Pfam" id="PF00374">
    <property type="entry name" value="NiFeSe_Hases"/>
    <property type="match status" value="2"/>
</dbReference>
<gene>
    <name evidence="9" type="ORF">SAMN04490355_10845</name>
</gene>
<evidence type="ECO:0000256" key="8">
    <source>
        <dbReference type="PIRSR" id="PIRSR601501-1"/>
    </source>
</evidence>
<name>A0A1I4Q549_9FIRM</name>
<comment type="cofactor">
    <cofactor evidence="8">
        <name>Fe cation</name>
        <dbReference type="ChEBI" id="CHEBI:24875"/>
    </cofactor>
</comment>
<evidence type="ECO:0000256" key="3">
    <source>
        <dbReference type="ARBA" id="ARBA00009292"/>
    </source>
</evidence>
<keyword evidence="10" id="KW-1185">Reference proteome</keyword>
<dbReference type="STRING" id="1123291.SAMN04490355_10845"/>
<evidence type="ECO:0000256" key="1">
    <source>
        <dbReference type="ARBA" id="ARBA00001967"/>
    </source>
</evidence>
<evidence type="ECO:0000256" key="7">
    <source>
        <dbReference type="ARBA" id="ARBA00023002"/>
    </source>
</evidence>
<keyword evidence="6 8" id="KW-0479">Metal-binding</keyword>
<dbReference type="InterPro" id="IPR018194">
    <property type="entry name" value="Ni-dep_hyd_lsu_Ni_BS"/>
</dbReference>
<dbReference type="InterPro" id="IPR050867">
    <property type="entry name" value="NiFe/NiFeSe_hydrgnase_LSU"/>
</dbReference>
<feature type="binding site" evidence="8">
    <location>
        <position position="400"/>
    </location>
    <ligand>
        <name>Mg(2+)</name>
        <dbReference type="ChEBI" id="CHEBI:18420"/>
    </ligand>
</feature>
<dbReference type="PROSITE" id="PS00507">
    <property type="entry name" value="NI_HGENASE_L_1"/>
    <property type="match status" value="1"/>
</dbReference>
<dbReference type="InterPro" id="IPR001501">
    <property type="entry name" value="Ni-dep_hyd_lsu"/>
</dbReference>
<keyword evidence="8" id="KW-0460">Magnesium</keyword>
<dbReference type="SUPFAM" id="SSF56762">
    <property type="entry name" value="HydB/Nqo4-like"/>
    <property type="match status" value="1"/>
</dbReference>
<keyword evidence="5 8" id="KW-0533">Nickel</keyword>
<dbReference type="AlphaFoldDB" id="A0A1I4Q549"/>
<dbReference type="GO" id="GO:0030313">
    <property type="term" value="C:cell envelope"/>
    <property type="evidence" value="ECO:0007669"/>
    <property type="project" value="UniProtKB-SubCell"/>
</dbReference>
<keyword evidence="7" id="KW-0560">Oxidoreductase</keyword>
<dbReference type="OrthoDB" id="9761717at2"/>
<dbReference type="GO" id="GO:0008901">
    <property type="term" value="F:ferredoxin hydrogenase activity"/>
    <property type="evidence" value="ECO:0007669"/>
    <property type="project" value="InterPro"/>
</dbReference>
<dbReference type="PANTHER" id="PTHR42958:SF2">
    <property type="entry name" value="UPTAKE HYDROGENASE LARGE SUBUNIT"/>
    <property type="match status" value="1"/>
</dbReference>
<protein>
    <submittedName>
        <fullName evidence="9">Hydrogenase large subunit</fullName>
    </submittedName>
</protein>
<comment type="similarity">
    <text evidence="3">Belongs to the [NiFe]/[NiFeSe] hydrogenase large subunit family.</text>
</comment>
<dbReference type="EMBL" id="FOTS01000084">
    <property type="protein sequence ID" value="SFM35228.1"/>
    <property type="molecule type" value="Genomic_DNA"/>
</dbReference>
<sequence length="467" mass="52188">MTKRTIFPVSRVHEPLRVDVEIQNNQVVDATVGATLFRGFENIMIGRDPRDAALLTQRICGICSSAHAISAALALQQAFQIEPTPNGQHLMNLIFAADIIQNHIRHFYVLVIYDYVKGPMMPPYAPRPEGDYRLPQKRNEELLVHIKEGMLKAMRAHEMLAIFGAKIPMQQTILVTGVTEKATVDRISAYKSILHELMEWVEHVYLYDVAVVADYYKDYYSIGSTAGNMISYGMFPQPITGKREYAPGIMIGKGNIEPLDVAKISEDITYSWYQDDISARNPQQGATMPNRDKKDAYSWIKAPRYKGKAFEGGPLARAWISGKYQRGTGVMDRLVTRSQETLNLCKLADGWLAQLSPDGPTFSHYTAPMQGEGFGLTDAMRGGLGHWLRIKGGKINHYQIVTPTTWTFSPRDQQGQRGPVEEALIGTPVVNADDLIEVGRIIRSFDPCFTCAVHMMDAPANAPVILI</sequence>
<feature type="binding site" evidence="8">
    <location>
        <position position="41"/>
    </location>
    <ligand>
        <name>Mg(2+)</name>
        <dbReference type="ChEBI" id="CHEBI:18420"/>
    </ligand>
</feature>
<evidence type="ECO:0000313" key="10">
    <source>
        <dbReference type="Proteomes" id="UP000199520"/>
    </source>
</evidence>
<comment type="subcellular location">
    <subcellularLocation>
        <location evidence="2">Cell envelope</location>
    </subcellularLocation>
</comment>
<comment type="cofactor">
    <cofactor evidence="1 8">
        <name>Ni(2+)</name>
        <dbReference type="ChEBI" id="CHEBI:49786"/>
    </cofactor>
</comment>
<proteinExistence type="inferred from homology"/>
<feature type="binding site" evidence="8">
    <location>
        <position position="454"/>
    </location>
    <ligand>
        <name>Mg(2+)</name>
        <dbReference type="ChEBI" id="CHEBI:18420"/>
    </ligand>
</feature>
<evidence type="ECO:0000256" key="5">
    <source>
        <dbReference type="ARBA" id="ARBA00022596"/>
    </source>
</evidence>
<accession>A0A1I4Q549</accession>
<dbReference type="PANTHER" id="PTHR42958">
    <property type="entry name" value="HYDROGENASE-2 LARGE CHAIN"/>
    <property type="match status" value="1"/>
</dbReference>
<evidence type="ECO:0000313" key="9">
    <source>
        <dbReference type="EMBL" id="SFM35228.1"/>
    </source>
</evidence>
<feature type="binding site" evidence="8">
    <location>
        <position position="63"/>
    </location>
    <ligand>
        <name>Fe cation</name>
        <dbReference type="ChEBI" id="CHEBI:24875"/>
    </ligand>
</feature>
<evidence type="ECO:0000256" key="6">
    <source>
        <dbReference type="ARBA" id="ARBA00022723"/>
    </source>
</evidence>
<dbReference type="GO" id="GO:0016151">
    <property type="term" value="F:nickel cation binding"/>
    <property type="evidence" value="ECO:0007669"/>
    <property type="project" value="InterPro"/>
</dbReference>
<feature type="binding site" evidence="8">
    <location>
        <position position="60"/>
    </location>
    <ligand>
        <name>Ni(2+)</name>
        <dbReference type="ChEBI" id="CHEBI:49786"/>
    </ligand>
</feature>
<dbReference type="InterPro" id="IPR029014">
    <property type="entry name" value="NiFe-Hase_large"/>
</dbReference>
<feature type="binding site" evidence="8">
    <location>
        <position position="448"/>
    </location>
    <ligand>
        <name>Ni(2+)</name>
        <dbReference type="ChEBI" id="CHEBI:49786"/>
    </ligand>
</feature>
<reference evidence="10" key="1">
    <citation type="submission" date="2016-10" db="EMBL/GenBank/DDBJ databases">
        <authorList>
            <person name="Varghese N."/>
            <person name="Submissions S."/>
        </authorList>
    </citation>
    <scope>NUCLEOTIDE SEQUENCE [LARGE SCALE GENOMIC DNA]</scope>
    <source>
        <strain evidence="10">DSM 13327</strain>
    </source>
</reference>
<feature type="binding site" evidence="8">
    <location>
        <position position="63"/>
    </location>
    <ligand>
        <name>Ni(2+)</name>
        <dbReference type="ChEBI" id="CHEBI:49786"/>
    </ligand>
</feature>
<evidence type="ECO:0000256" key="4">
    <source>
        <dbReference type="ARBA" id="ARBA00011771"/>
    </source>
</evidence>
<comment type="subunit">
    <text evidence="4">Heterodimer of a large and a small subunit.</text>
</comment>
<feature type="binding site" evidence="8">
    <location>
        <position position="451"/>
    </location>
    <ligand>
        <name>Fe cation</name>
        <dbReference type="ChEBI" id="CHEBI:24875"/>
    </ligand>
</feature>
<dbReference type="Proteomes" id="UP000199520">
    <property type="component" value="Unassembled WGS sequence"/>
</dbReference>
<dbReference type="RefSeq" id="WP_090944346.1">
    <property type="nucleotide sequence ID" value="NZ_FOTS01000084.1"/>
</dbReference>
<keyword evidence="8" id="KW-0408">Iron</keyword>
<dbReference type="Gene3D" id="1.10.645.10">
    <property type="entry name" value="Cytochrome-c3 Hydrogenase, chain B"/>
    <property type="match status" value="1"/>
</dbReference>
<evidence type="ECO:0000256" key="2">
    <source>
        <dbReference type="ARBA" id="ARBA00004196"/>
    </source>
</evidence>